<dbReference type="EMBL" id="BLXZ01000002">
    <property type="protein sequence ID" value="GFO67771.1"/>
    <property type="molecule type" value="Genomic_DNA"/>
</dbReference>
<evidence type="ECO:0000256" key="1">
    <source>
        <dbReference type="SAM" id="Coils"/>
    </source>
</evidence>
<sequence length="567" mass="63092">MNDNGRAHGFGFGRKVEAQYTPSSDPMYRHNCYIEALPPPLETEEVIKKMQRFPGYDDSERRLPPLERIYAVQKLSNCIVPLPDYIEIEKKFSRMLLNGYFARNPLSAEWVKQMQSAFPGIGEDALVRSNAAGFAIYGTSGVGKTTVIESILSLYPQVIIHTQYNGNPFDQQQIVWLKLDCPFDGSPRGLCINFFQGIDRVLGTRYTDKLLSKRVTADLLLPKMAEVAGECGLGVLVLDEVQRLKGAGEKLLSFFVQLTNVIGVPVLMSGTYKAMSMFKDEAAAARRVAGQGDVVMDNFADDEVWRHLLKKLWRYQYTDIPTPLSDKLINAFHEQSQGITDIAVKLYMFAQWQVIGTGDEKITPKLVEVVAKENLHAMGPILRALRTHDFEALSKIEDIRSPWDMDLVLKNACRQAHLSGAMATIRNETLAENSDAEVGSLPHEKLALQLVQAGFDGDIARIAARKACDRFAAQTDMKRASVEAFRLAQEADDLKKEARIAQEMKKPAGRKKAPVVSLSGDLREIVKHAEKATTPYEALKNAGVIKSPYEFFSKGANNDSVLSQAAS</sequence>
<evidence type="ECO:0000313" key="3">
    <source>
        <dbReference type="EMBL" id="GFO67771.1"/>
    </source>
</evidence>
<feature type="domain" description="AAA+ ATPase" evidence="2">
    <location>
        <begin position="130"/>
        <end position="300"/>
    </location>
</feature>
<proteinExistence type="predicted"/>
<accession>A0A6V8N5P4</accession>
<organism evidence="3 4">
    <name type="scientific">Geomonas limicola</name>
    <dbReference type="NCBI Taxonomy" id="2740186"/>
    <lineage>
        <taxon>Bacteria</taxon>
        <taxon>Pseudomonadati</taxon>
        <taxon>Thermodesulfobacteriota</taxon>
        <taxon>Desulfuromonadia</taxon>
        <taxon>Geobacterales</taxon>
        <taxon>Geobacteraceae</taxon>
        <taxon>Geomonas</taxon>
    </lineage>
</organism>
<reference evidence="4" key="1">
    <citation type="submission" date="2020-06" db="EMBL/GenBank/DDBJ databases">
        <title>Draft genomic sequecing of Geomonas sp. Red745.</title>
        <authorList>
            <person name="Itoh H."/>
            <person name="Xu Z.X."/>
            <person name="Ushijima N."/>
            <person name="Masuda Y."/>
            <person name="Shiratori Y."/>
            <person name="Senoo K."/>
        </authorList>
    </citation>
    <scope>NUCLEOTIDE SEQUENCE [LARGE SCALE GENOMIC DNA]</scope>
    <source>
        <strain evidence="4">Red745</strain>
    </source>
</reference>
<comment type="caution">
    <text evidence="3">The sequence shown here is derived from an EMBL/GenBank/DDBJ whole genome shotgun (WGS) entry which is preliminary data.</text>
</comment>
<gene>
    <name evidence="3" type="ORF">GMLC_13500</name>
</gene>
<dbReference type="InterPro" id="IPR027417">
    <property type="entry name" value="P-loop_NTPase"/>
</dbReference>
<evidence type="ECO:0000313" key="4">
    <source>
        <dbReference type="Proteomes" id="UP000587586"/>
    </source>
</evidence>
<dbReference type="GO" id="GO:0016887">
    <property type="term" value="F:ATP hydrolysis activity"/>
    <property type="evidence" value="ECO:0007669"/>
    <property type="project" value="InterPro"/>
</dbReference>
<keyword evidence="1" id="KW-0175">Coiled coil</keyword>
<evidence type="ECO:0000259" key="2">
    <source>
        <dbReference type="SMART" id="SM00382"/>
    </source>
</evidence>
<dbReference type="SMART" id="SM00382">
    <property type="entry name" value="AAA"/>
    <property type="match status" value="1"/>
</dbReference>
<name>A0A6V8N5P4_9BACT</name>
<dbReference type="InterPro" id="IPR003593">
    <property type="entry name" value="AAA+_ATPase"/>
</dbReference>
<dbReference type="Pfam" id="PF13401">
    <property type="entry name" value="AAA_22"/>
    <property type="match status" value="1"/>
</dbReference>
<dbReference type="RefSeq" id="WP_183360291.1">
    <property type="nucleotide sequence ID" value="NZ_BLXZ01000002.1"/>
</dbReference>
<dbReference type="Gene3D" id="3.40.50.300">
    <property type="entry name" value="P-loop containing nucleotide triphosphate hydrolases"/>
    <property type="match status" value="1"/>
</dbReference>
<dbReference type="AlphaFoldDB" id="A0A6V8N5P4"/>
<feature type="coiled-coil region" evidence="1">
    <location>
        <begin position="477"/>
        <end position="504"/>
    </location>
</feature>
<dbReference type="InterPro" id="IPR049945">
    <property type="entry name" value="AAA_22"/>
</dbReference>
<dbReference type="Proteomes" id="UP000587586">
    <property type="component" value="Unassembled WGS sequence"/>
</dbReference>
<protein>
    <recommendedName>
        <fullName evidence="2">AAA+ ATPase domain-containing protein</fullName>
    </recommendedName>
</protein>
<keyword evidence="4" id="KW-1185">Reference proteome</keyword>
<dbReference type="SUPFAM" id="SSF52540">
    <property type="entry name" value="P-loop containing nucleoside triphosphate hydrolases"/>
    <property type="match status" value="1"/>
</dbReference>